<evidence type="ECO:0000259" key="3">
    <source>
        <dbReference type="PROSITE" id="PS51762"/>
    </source>
</evidence>
<dbReference type="CAZy" id="GH16">
    <property type="family name" value="Glycoside Hydrolase Family 16"/>
</dbReference>
<dbReference type="InterPro" id="IPR000757">
    <property type="entry name" value="Beta-glucanase-like"/>
</dbReference>
<dbReference type="CDD" id="cd08023">
    <property type="entry name" value="GH16_laminarinase_like"/>
    <property type="match status" value="1"/>
</dbReference>
<gene>
    <name evidence="4" type="ordered locus">Caka_1008</name>
</gene>
<dbReference type="InterPro" id="IPR013320">
    <property type="entry name" value="ConA-like_dom_sf"/>
</dbReference>
<dbReference type="RefSeq" id="WP_013042752.1">
    <property type="nucleotide sequence ID" value="NC_014008.1"/>
</dbReference>
<accession>D5ER37</accession>
<reference evidence="4 5" key="1">
    <citation type="journal article" date="2010" name="Stand. Genomic Sci.">
        <title>Complete genome sequence of Coraliomargarita akajimensis type strain (04OKA010-24).</title>
        <authorList>
            <person name="Mavromatis K."/>
            <person name="Abt B."/>
            <person name="Brambilla E."/>
            <person name="Lapidus A."/>
            <person name="Copeland A."/>
            <person name="Deshpande S."/>
            <person name="Nolan M."/>
            <person name="Lucas S."/>
            <person name="Tice H."/>
            <person name="Cheng J.F."/>
            <person name="Han C."/>
            <person name="Detter J.C."/>
            <person name="Woyke T."/>
            <person name="Goodwin L."/>
            <person name="Pitluck S."/>
            <person name="Held B."/>
            <person name="Brettin T."/>
            <person name="Tapia R."/>
            <person name="Ivanova N."/>
            <person name="Mikhailova N."/>
            <person name="Pati A."/>
            <person name="Liolios K."/>
            <person name="Chen A."/>
            <person name="Palaniappan K."/>
            <person name="Land M."/>
            <person name="Hauser L."/>
            <person name="Chang Y.J."/>
            <person name="Jeffries C.D."/>
            <person name="Rohde M."/>
            <person name="Goker M."/>
            <person name="Bristow J."/>
            <person name="Eisen J.A."/>
            <person name="Markowitz V."/>
            <person name="Hugenholtz P."/>
            <person name="Klenk H.P."/>
            <person name="Kyrpides N.C."/>
        </authorList>
    </citation>
    <scope>NUCLEOTIDE SEQUENCE [LARGE SCALE GENOMIC DNA]</scope>
    <source>
        <strain evidence="5">DSM 45221 / IAM 15411 / JCM 23193 / KCTC 12865</strain>
    </source>
</reference>
<organism evidence="4 5">
    <name type="scientific">Coraliomargarita akajimensis (strain DSM 45221 / IAM 15411 / JCM 23193 / KCTC 12865 / 04OKA010-24)</name>
    <dbReference type="NCBI Taxonomy" id="583355"/>
    <lineage>
        <taxon>Bacteria</taxon>
        <taxon>Pseudomonadati</taxon>
        <taxon>Verrucomicrobiota</taxon>
        <taxon>Opitutia</taxon>
        <taxon>Puniceicoccales</taxon>
        <taxon>Coraliomargaritaceae</taxon>
        <taxon>Coraliomargarita</taxon>
    </lineage>
</organism>
<keyword evidence="4" id="KW-0378">Hydrolase</keyword>
<sequence length="258" mass="29505">MKDICLSRILALVALFLVSLSTAHSAPPGTGWSLAFSDEFNDTTVDSSKWKISKGQDWSKDGIKCWFYPENVNENGNALVIENKWLPSPGPNGELYSGATIISNQKFTHGYIEARTRLDWVDGHFWPTFWMNEYRADGSANEFDIMEYNHWSTYPTQSHHFPKKEGVTTVPSNASVNEWHVWGVLWTENEITFYVDGIKQFSSERPQVAATDLLPLVFSCSPNLNKNPARTGQYPRFFVDWVRVWQGGGSWHQWCADR</sequence>
<feature type="chain" id="PRO_5003070938" evidence="2">
    <location>
        <begin position="26"/>
        <end position="258"/>
    </location>
</feature>
<dbReference type="HOGENOM" id="CLU_019533_0_2_0"/>
<dbReference type="Gene3D" id="2.60.120.200">
    <property type="match status" value="1"/>
</dbReference>
<dbReference type="PROSITE" id="PS51762">
    <property type="entry name" value="GH16_2"/>
    <property type="match status" value="1"/>
</dbReference>
<feature type="domain" description="GH16" evidence="3">
    <location>
        <begin position="20"/>
        <end position="250"/>
    </location>
</feature>
<feature type="signal peptide" evidence="2">
    <location>
        <begin position="1"/>
        <end position="25"/>
    </location>
</feature>
<dbReference type="SUPFAM" id="SSF49899">
    <property type="entry name" value="Concanavalin A-like lectins/glucanases"/>
    <property type="match status" value="1"/>
</dbReference>
<dbReference type="GO" id="GO:0004553">
    <property type="term" value="F:hydrolase activity, hydrolyzing O-glycosyl compounds"/>
    <property type="evidence" value="ECO:0007669"/>
    <property type="project" value="InterPro"/>
</dbReference>
<dbReference type="eggNOG" id="COG2273">
    <property type="taxonomic scope" value="Bacteria"/>
</dbReference>
<evidence type="ECO:0000313" key="5">
    <source>
        <dbReference type="Proteomes" id="UP000000925"/>
    </source>
</evidence>
<dbReference type="EMBL" id="CP001998">
    <property type="protein sequence ID" value="ADE54030.1"/>
    <property type="molecule type" value="Genomic_DNA"/>
</dbReference>
<dbReference type="InterPro" id="IPR050546">
    <property type="entry name" value="Glycosyl_Hydrlase_16"/>
</dbReference>
<name>D5ER37_CORAD</name>
<dbReference type="PANTHER" id="PTHR10963">
    <property type="entry name" value="GLYCOSYL HYDROLASE-RELATED"/>
    <property type="match status" value="1"/>
</dbReference>
<protein>
    <submittedName>
        <fullName evidence="4">Glycoside hydrolase family 16</fullName>
    </submittedName>
</protein>
<evidence type="ECO:0000256" key="1">
    <source>
        <dbReference type="ARBA" id="ARBA00006865"/>
    </source>
</evidence>
<keyword evidence="2" id="KW-0732">Signal</keyword>
<dbReference type="AlphaFoldDB" id="D5ER37"/>
<evidence type="ECO:0000313" key="4">
    <source>
        <dbReference type="EMBL" id="ADE54030.1"/>
    </source>
</evidence>
<dbReference type="STRING" id="583355.Caka_1008"/>
<dbReference type="Proteomes" id="UP000000925">
    <property type="component" value="Chromosome"/>
</dbReference>
<evidence type="ECO:0000256" key="2">
    <source>
        <dbReference type="SAM" id="SignalP"/>
    </source>
</evidence>
<dbReference type="KEGG" id="caa:Caka_1008"/>
<proteinExistence type="inferred from homology"/>
<comment type="similarity">
    <text evidence="1">Belongs to the glycosyl hydrolase 16 family.</text>
</comment>
<dbReference type="OrthoDB" id="9809583at2"/>
<dbReference type="PANTHER" id="PTHR10963:SF55">
    <property type="entry name" value="GLYCOSIDE HYDROLASE FAMILY 16 PROTEIN"/>
    <property type="match status" value="1"/>
</dbReference>
<dbReference type="Pfam" id="PF00722">
    <property type="entry name" value="Glyco_hydro_16"/>
    <property type="match status" value="1"/>
</dbReference>
<dbReference type="GO" id="GO:0005975">
    <property type="term" value="P:carbohydrate metabolic process"/>
    <property type="evidence" value="ECO:0007669"/>
    <property type="project" value="InterPro"/>
</dbReference>
<keyword evidence="5" id="KW-1185">Reference proteome</keyword>